<dbReference type="Proteomes" id="UP001064896">
    <property type="component" value="Chromosome"/>
</dbReference>
<reference evidence="1" key="1">
    <citation type="submission" date="2020-05" db="EMBL/GenBank/DDBJ databases">
        <title>Complete genome sequence of Pseudomonas sp. Sm006.</title>
        <authorList>
            <person name="Takeuchi K."/>
            <person name="Someya N."/>
        </authorList>
    </citation>
    <scope>NUCLEOTIDE SEQUENCE</scope>
    <source>
        <strain evidence="1">Sm006</strain>
    </source>
</reference>
<evidence type="ECO:0000313" key="2">
    <source>
        <dbReference type="Proteomes" id="UP001064896"/>
    </source>
</evidence>
<organism evidence="1 2">
    <name type="scientific">Pseudomonas solani</name>
    <dbReference type="NCBI Taxonomy" id="2731552"/>
    <lineage>
        <taxon>Bacteria</taxon>
        <taxon>Pseudomonadati</taxon>
        <taxon>Pseudomonadota</taxon>
        <taxon>Gammaproteobacteria</taxon>
        <taxon>Pseudomonadales</taxon>
        <taxon>Pseudomonadaceae</taxon>
        <taxon>Pseudomonas</taxon>
    </lineage>
</organism>
<accession>A0ABM7L3D2</accession>
<keyword evidence="2" id="KW-1185">Reference proteome</keyword>
<name>A0ABM7L3D2_9PSED</name>
<gene>
    <name evidence="1" type="ORF">PSm6_04740</name>
</gene>
<dbReference type="EMBL" id="AP023081">
    <property type="protein sequence ID" value="BCD84067.1"/>
    <property type="molecule type" value="Genomic_DNA"/>
</dbReference>
<evidence type="ECO:0000313" key="1">
    <source>
        <dbReference type="EMBL" id="BCD84067.1"/>
    </source>
</evidence>
<proteinExistence type="predicted"/>
<protein>
    <submittedName>
        <fullName evidence="1">Uncharacterized protein</fullName>
    </submittedName>
</protein>
<sequence>MQQRPELARALQRITDPTDFCREAVAAGQALGLVFGEADVRMAMRQGRQAWSRQWSVR</sequence>